<dbReference type="PANTHER" id="PTHR48105">
    <property type="entry name" value="THIOREDOXIN REDUCTASE 1-RELATED-RELATED"/>
    <property type="match status" value="1"/>
</dbReference>
<name>A0A1R4KJL9_9ACTN</name>
<reference evidence="5 6" key="1">
    <citation type="submission" date="2017-02" db="EMBL/GenBank/DDBJ databases">
        <authorList>
            <person name="Peterson S.W."/>
        </authorList>
    </citation>
    <scope>NUCLEOTIDE SEQUENCE [LARGE SCALE GENOMIC DNA]</scope>
    <source>
        <strain evidence="5 6">LSP_Lj1</strain>
    </source>
</reference>
<evidence type="ECO:0000313" key="6">
    <source>
        <dbReference type="Proteomes" id="UP000188342"/>
    </source>
</evidence>
<comment type="catalytic activity">
    <reaction evidence="3">
        <text>[thioredoxin]-dithiol + NADP(+) = [thioredoxin]-disulfide + NADPH + H(+)</text>
        <dbReference type="Rhea" id="RHEA:20345"/>
        <dbReference type="Rhea" id="RHEA-COMP:10698"/>
        <dbReference type="Rhea" id="RHEA-COMP:10700"/>
        <dbReference type="ChEBI" id="CHEBI:15378"/>
        <dbReference type="ChEBI" id="CHEBI:29950"/>
        <dbReference type="ChEBI" id="CHEBI:50058"/>
        <dbReference type="ChEBI" id="CHEBI:57783"/>
        <dbReference type="ChEBI" id="CHEBI:58349"/>
        <dbReference type="EC" id="1.8.1.9"/>
    </reaction>
</comment>
<keyword evidence="1" id="KW-0285">Flavoprotein</keyword>
<evidence type="ECO:0000259" key="4">
    <source>
        <dbReference type="Pfam" id="PF07992"/>
    </source>
</evidence>
<dbReference type="Pfam" id="PF07992">
    <property type="entry name" value="Pyr_redox_2"/>
    <property type="match status" value="1"/>
</dbReference>
<accession>A0A1R4KJL9</accession>
<dbReference type="PRINTS" id="PR00469">
    <property type="entry name" value="PNDRDTASEII"/>
</dbReference>
<keyword evidence="6" id="KW-1185">Reference proteome</keyword>
<evidence type="ECO:0000256" key="3">
    <source>
        <dbReference type="ARBA" id="ARBA00048132"/>
    </source>
</evidence>
<dbReference type="SUPFAM" id="SSF51905">
    <property type="entry name" value="FAD/NAD(P)-binding domain"/>
    <property type="match status" value="1"/>
</dbReference>
<dbReference type="EMBL" id="FUKQ01000059">
    <property type="protein sequence ID" value="SJN44541.1"/>
    <property type="molecule type" value="Genomic_DNA"/>
</dbReference>
<dbReference type="Gene3D" id="3.50.50.60">
    <property type="entry name" value="FAD/NAD(P)-binding domain"/>
    <property type="match status" value="2"/>
</dbReference>
<dbReference type="EC" id="1.8.1.9" evidence="5"/>
<dbReference type="RefSeq" id="WP_256764187.1">
    <property type="nucleotide sequence ID" value="NZ_FUKQ01000059.1"/>
</dbReference>
<organism evidence="5 6">
    <name type="scientific">Luteococcus japonicus LSP_Lj1</name>
    <dbReference type="NCBI Taxonomy" id="1255658"/>
    <lineage>
        <taxon>Bacteria</taxon>
        <taxon>Bacillati</taxon>
        <taxon>Actinomycetota</taxon>
        <taxon>Actinomycetes</taxon>
        <taxon>Propionibacteriales</taxon>
        <taxon>Propionibacteriaceae</taxon>
        <taxon>Luteococcus</taxon>
    </lineage>
</organism>
<feature type="domain" description="FAD/NAD(P)-binding" evidence="4">
    <location>
        <begin position="237"/>
        <end position="541"/>
    </location>
</feature>
<evidence type="ECO:0000256" key="1">
    <source>
        <dbReference type="ARBA" id="ARBA00022630"/>
    </source>
</evidence>
<keyword evidence="2 5" id="KW-0560">Oxidoreductase</keyword>
<dbReference type="PRINTS" id="PR00368">
    <property type="entry name" value="FADPNR"/>
</dbReference>
<dbReference type="InterPro" id="IPR036188">
    <property type="entry name" value="FAD/NAD-bd_sf"/>
</dbReference>
<dbReference type="Proteomes" id="UP000188342">
    <property type="component" value="Unassembled WGS sequence"/>
</dbReference>
<dbReference type="AlphaFoldDB" id="A0A1R4KJL9"/>
<dbReference type="InterPro" id="IPR023753">
    <property type="entry name" value="FAD/NAD-binding_dom"/>
</dbReference>
<sequence length="557" mass="59681">MIPSTARPSIVIISPEHCDHLLDEFGRYARDYELHCAPDAEQACQVMRSINADGGDVALIVSDSLLPDAEVADAFEQWRALEPNARRLVFTPWERFAETVPLLRTHLARSVFDASLLMPRGVRDEEFHTAVTELLSDWGNMVGAPVVANVLIIAEASDALGLALGDYLHRTGMPFKTVRPDAPRAKELLHSLPPEERRLPLVKAPQFGKPFSPSSVRELAAMFYGRPDQIESDEVADVVIVGAGPAGLAASVYASSEGLTTHCLESEAIGGQAGTSSMIRNYLGFPRGISGMRLAQRARAQALRFGTRFWTGWPATGISRADGHFIVHTDGGDMAARTVVVAAGVTYRRLGVDEIEELVGKGVHYGAVTTAARELEGGHAVVVGGGNSAGQAAMHLARFAESVTIVVRREGLTETMSAYLVDEIEANPRIHVRGRAQVVGGGGDGRLEWITLASTRDDARERIPADGLFLLIGAAPHCDWLPDDIALDEHGFILTGAETPRSAWHDGTPPAALETTMPGVFAVGDTRSGSMKRVASAAGEGAGVVPLVHAHLDLHHR</sequence>
<protein>
    <submittedName>
        <fullName evidence="5">Thioredoxin reductase</fullName>
        <ecNumber evidence="5">1.8.1.9</ecNumber>
    </submittedName>
</protein>
<gene>
    <name evidence="5" type="ORF">FM114_15180</name>
</gene>
<proteinExistence type="predicted"/>
<dbReference type="STRING" id="1255658.FM114_15180"/>
<evidence type="ECO:0000313" key="5">
    <source>
        <dbReference type="EMBL" id="SJN44541.1"/>
    </source>
</evidence>
<dbReference type="InterPro" id="IPR050097">
    <property type="entry name" value="Ferredoxin-NADP_redctase_2"/>
</dbReference>
<evidence type="ECO:0000256" key="2">
    <source>
        <dbReference type="ARBA" id="ARBA00023002"/>
    </source>
</evidence>
<dbReference type="GO" id="GO:0004791">
    <property type="term" value="F:thioredoxin-disulfide reductase (NADPH) activity"/>
    <property type="evidence" value="ECO:0007669"/>
    <property type="project" value="UniProtKB-EC"/>
</dbReference>